<sequence length="555" mass="60525">MREATTLRGPASSTKKDIPDVLIIGAGPGGSMAAYELSRQGLSVVCLEQGFMPDPSKYTGRDPEWELTTRKTWNPNPNTRDNPQDYPVNTSESDINPLMFAGVGGSATLFNAQWAPMLPSDFRVKTLDGVADDWPVSYEELLPHLEDVEQLVGVSGYRGNPIHPPRRDFPTPPLPVGDVGRKAIEGFDKLGWHWWPGTNAIASVAHNGLNPCVRRGTCAYGCPEGAKSTTDITLWPHALKAGAKLVTGARVREIEVDSRGLATGAVYIDRNGRERRQLAKTVILAANGVGTPRLMLLSQSGRFPNGLANSSGLVGKRLMFHPYSAGLGVFEENLHSWRGPYGQMIESYQFYETDKSRGFVRGAKWAILANGGPLGVSSIAGSKVFESGDMSAVWGENLHRNVEQRLGRCVVISVVGEDLPQESNQVQLDPVLTDSDGIPAPKIIYRMDENSRRLLRFHEEKMLELLKAAGAVETVIVHQIRDSGWHLLGTACMGNDPGSSVVDRWGRTHDVPNLFIVDGSVFTTSGGVNPTATIMTLSMRTARHIAEQRRNQEAA</sequence>
<dbReference type="InterPro" id="IPR000172">
    <property type="entry name" value="GMC_OxRdtase_N"/>
</dbReference>
<dbReference type="GO" id="GO:0071949">
    <property type="term" value="F:FAD binding"/>
    <property type="evidence" value="ECO:0007669"/>
    <property type="project" value="InterPro"/>
</dbReference>
<dbReference type="RefSeq" id="WP_128625749.1">
    <property type="nucleotide sequence ID" value="NZ_RKST01000001.1"/>
</dbReference>
<dbReference type="PRINTS" id="PR00411">
    <property type="entry name" value="PNDRDTASEI"/>
</dbReference>
<protein>
    <submittedName>
        <fullName evidence="9">GMC family oxidoreductase</fullName>
    </submittedName>
</protein>
<evidence type="ECO:0000256" key="4">
    <source>
        <dbReference type="ARBA" id="ARBA00023002"/>
    </source>
</evidence>
<dbReference type="OrthoDB" id="9798604at2"/>
<dbReference type="Pfam" id="PF01494">
    <property type="entry name" value="FAD_binding_3"/>
    <property type="match status" value="1"/>
</dbReference>
<dbReference type="InterPro" id="IPR007867">
    <property type="entry name" value="GMC_OxRtase_C"/>
</dbReference>
<gene>
    <name evidence="9" type="ORF">EET67_00980</name>
</gene>
<evidence type="ECO:0000313" key="9">
    <source>
        <dbReference type="EMBL" id="RUM99509.1"/>
    </source>
</evidence>
<dbReference type="AlphaFoldDB" id="A0A432VBG0"/>
<evidence type="ECO:0000259" key="8">
    <source>
        <dbReference type="Pfam" id="PF05199"/>
    </source>
</evidence>
<dbReference type="SUPFAM" id="SSF51905">
    <property type="entry name" value="FAD/NAD(P)-binding domain"/>
    <property type="match status" value="1"/>
</dbReference>
<dbReference type="PANTHER" id="PTHR46056">
    <property type="entry name" value="LONG-CHAIN-ALCOHOL OXIDASE"/>
    <property type="match status" value="1"/>
</dbReference>
<dbReference type="EMBL" id="RKST01000001">
    <property type="protein sequence ID" value="RUM99509.1"/>
    <property type="molecule type" value="Genomic_DNA"/>
</dbReference>
<feature type="compositionally biased region" description="Basic and acidic residues" evidence="5">
    <location>
        <begin position="59"/>
        <end position="69"/>
    </location>
</feature>
<feature type="compositionally biased region" description="Polar residues" evidence="5">
    <location>
        <begin position="70"/>
        <end position="86"/>
    </location>
</feature>
<evidence type="ECO:0000259" key="7">
    <source>
        <dbReference type="Pfam" id="PF01494"/>
    </source>
</evidence>
<evidence type="ECO:0000256" key="5">
    <source>
        <dbReference type="SAM" id="MobiDB-lite"/>
    </source>
</evidence>
<dbReference type="Pfam" id="PF05199">
    <property type="entry name" value="GMC_oxred_C"/>
    <property type="match status" value="1"/>
</dbReference>
<dbReference type="InterPro" id="IPR036188">
    <property type="entry name" value="FAD/NAD-bd_sf"/>
</dbReference>
<keyword evidence="2" id="KW-0285">Flavoprotein</keyword>
<dbReference type="Pfam" id="PF00732">
    <property type="entry name" value="GMC_oxred_N"/>
    <property type="match status" value="1"/>
</dbReference>
<reference evidence="9 10" key="1">
    <citation type="submission" date="2018-11" db="EMBL/GenBank/DDBJ databases">
        <title>Pseudaminobacter arsenicus sp. nov., an arsenic-resistant bacterium isolated from arsenic-rich aquifers.</title>
        <authorList>
            <person name="Mu Y."/>
        </authorList>
    </citation>
    <scope>NUCLEOTIDE SEQUENCE [LARGE SCALE GENOMIC DNA]</scope>
    <source>
        <strain evidence="9 10">CB3</strain>
    </source>
</reference>
<dbReference type="SUPFAM" id="SSF54373">
    <property type="entry name" value="FAD-linked reductases, C-terminal domain"/>
    <property type="match status" value="1"/>
</dbReference>
<name>A0A432VBG0_9HYPH</name>
<organism evidence="9 10">
    <name type="scientific">Borborobacter arsenicus</name>
    <dbReference type="NCBI Taxonomy" id="1851146"/>
    <lineage>
        <taxon>Bacteria</taxon>
        <taxon>Pseudomonadati</taxon>
        <taxon>Pseudomonadota</taxon>
        <taxon>Alphaproteobacteria</taxon>
        <taxon>Hyphomicrobiales</taxon>
        <taxon>Phyllobacteriaceae</taxon>
        <taxon>Borborobacter</taxon>
    </lineage>
</organism>
<dbReference type="InterPro" id="IPR002938">
    <property type="entry name" value="FAD-bd"/>
</dbReference>
<comment type="similarity">
    <text evidence="1">Belongs to the GMC oxidoreductase family.</text>
</comment>
<evidence type="ECO:0000256" key="2">
    <source>
        <dbReference type="ARBA" id="ARBA00022630"/>
    </source>
</evidence>
<feature type="domain" description="FAD-binding" evidence="7">
    <location>
        <begin position="20"/>
        <end position="49"/>
    </location>
</feature>
<keyword evidence="3" id="KW-0274">FAD</keyword>
<evidence type="ECO:0000259" key="6">
    <source>
        <dbReference type="Pfam" id="PF00732"/>
    </source>
</evidence>
<evidence type="ECO:0000256" key="3">
    <source>
        <dbReference type="ARBA" id="ARBA00022827"/>
    </source>
</evidence>
<feature type="domain" description="Glucose-methanol-choline oxidoreductase N-terminal" evidence="6">
    <location>
        <begin position="209"/>
        <end position="322"/>
    </location>
</feature>
<dbReference type="Proteomes" id="UP000281647">
    <property type="component" value="Unassembled WGS sequence"/>
</dbReference>
<feature type="domain" description="Glucose-methanol-choline oxidoreductase C-terminal" evidence="8">
    <location>
        <begin position="420"/>
        <end position="537"/>
    </location>
</feature>
<dbReference type="GO" id="GO:0016614">
    <property type="term" value="F:oxidoreductase activity, acting on CH-OH group of donors"/>
    <property type="evidence" value="ECO:0007669"/>
    <property type="project" value="InterPro"/>
</dbReference>
<comment type="caution">
    <text evidence="9">The sequence shown here is derived from an EMBL/GenBank/DDBJ whole genome shotgun (WGS) entry which is preliminary data.</text>
</comment>
<evidence type="ECO:0000256" key="1">
    <source>
        <dbReference type="ARBA" id="ARBA00010790"/>
    </source>
</evidence>
<keyword evidence="10" id="KW-1185">Reference proteome</keyword>
<dbReference type="Gene3D" id="3.50.50.60">
    <property type="entry name" value="FAD/NAD(P)-binding domain"/>
    <property type="match status" value="2"/>
</dbReference>
<proteinExistence type="inferred from homology"/>
<keyword evidence="4" id="KW-0560">Oxidoreductase</keyword>
<evidence type="ECO:0000313" key="10">
    <source>
        <dbReference type="Proteomes" id="UP000281647"/>
    </source>
</evidence>
<dbReference type="PANTHER" id="PTHR46056:SF12">
    <property type="entry name" value="LONG-CHAIN-ALCOHOL OXIDASE"/>
    <property type="match status" value="1"/>
</dbReference>
<feature type="region of interest" description="Disordered" evidence="5">
    <location>
        <begin position="57"/>
        <end position="86"/>
    </location>
</feature>
<accession>A0A432VBG0</accession>